<name>A6HP83_RAT</name>
<accession>A6HP83</accession>
<evidence type="ECO:0000313" key="1">
    <source>
        <dbReference type="EMBL" id="EDL79834.1"/>
    </source>
</evidence>
<dbReference type="EMBL" id="CH473949">
    <property type="protein sequence ID" value="EDL79834.1"/>
    <property type="molecule type" value="Genomic_DNA"/>
</dbReference>
<gene>
    <name evidence="1" type="ORF">rCG_26880</name>
</gene>
<sequence>MLKFMDLFLCYEEYQRRQKRRLRAQDHILRWSTIADNPSCGVLDALFWFSLGFAYKWNMCTYVHICKVKMNL</sequence>
<protein>
    <submittedName>
        <fullName evidence="1">RCG26880</fullName>
    </submittedName>
</protein>
<organism evidence="1 2">
    <name type="scientific">Rattus norvegicus</name>
    <name type="common">Rat</name>
    <dbReference type="NCBI Taxonomy" id="10116"/>
    <lineage>
        <taxon>Eukaryota</taxon>
        <taxon>Metazoa</taxon>
        <taxon>Chordata</taxon>
        <taxon>Craniata</taxon>
        <taxon>Vertebrata</taxon>
        <taxon>Euteleostomi</taxon>
        <taxon>Mammalia</taxon>
        <taxon>Eutheria</taxon>
        <taxon>Euarchontoglires</taxon>
        <taxon>Glires</taxon>
        <taxon>Rodentia</taxon>
        <taxon>Myomorpha</taxon>
        <taxon>Muroidea</taxon>
        <taxon>Muridae</taxon>
        <taxon>Murinae</taxon>
        <taxon>Rattus</taxon>
    </lineage>
</organism>
<reference evidence="2" key="1">
    <citation type="submission" date="2005-09" db="EMBL/GenBank/DDBJ databases">
        <authorList>
            <person name="Mural R.J."/>
            <person name="Li P.W."/>
            <person name="Adams M.D."/>
            <person name="Amanatides P.G."/>
            <person name="Baden-Tillson H."/>
            <person name="Barnstead M."/>
            <person name="Chin S.H."/>
            <person name="Dew I."/>
            <person name="Evans C.A."/>
            <person name="Ferriera S."/>
            <person name="Flanigan M."/>
            <person name="Fosler C."/>
            <person name="Glodek A."/>
            <person name="Gu Z."/>
            <person name="Holt R.A."/>
            <person name="Jennings D."/>
            <person name="Kraft C.L."/>
            <person name="Lu F."/>
            <person name="Nguyen T."/>
            <person name="Nusskern D.R."/>
            <person name="Pfannkoch C.M."/>
            <person name="Sitter C."/>
            <person name="Sutton G.G."/>
            <person name="Venter J.C."/>
            <person name="Wang Z."/>
            <person name="Woodage T."/>
            <person name="Zheng X.H."/>
            <person name="Zhong F."/>
        </authorList>
    </citation>
    <scope>NUCLEOTIDE SEQUENCE [LARGE SCALE GENOMIC DNA]</scope>
    <source>
        <strain>BN</strain>
        <strain evidence="2">Sprague-Dawley</strain>
    </source>
</reference>
<proteinExistence type="predicted"/>
<dbReference type="AlphaFoldDB" id="A6HP83"/>
<evidence type="ECO:0000313" key="2">
    <source>
        <dbReference type="Proteomes" id="UP000234681"/>
    </source>
</evidence>
<feature type="non-terminal residue" evidence="1">
    <location>
        <position position="72"/>
    </location>
</feature>
<dbReference type="Proteomes" id="UP000234681">
    <property type="component" value="Chromosome 3"/>
</dbReference>